<evidence type="ECO:0000313" key="9">
    <source>
        <dbReference type="EMBL" id="KKG66289.1"/>
    </source>
</evidence>
<dbReference type="GO" id="GO:0005886">
    <property type="term" value="C:plasma membrane"/>
    <property type="evidence" value="ECO:0007669"/>
    <property type="project" value="TreeGrafter"/>
</dbReference>
<feature type="compositionally biased region" description="Basic residues" evidence="6">
    <location>
        <begin position="14"/>
        <end position="31"/>
    </location>
</feature>
<feature type="domain" description="PKD" evidence="8">
    <location>
        <begin position="272"/>
        <end position="361"/>
    </location>
</feature>
<feature type="compositionally biased region" description="Basic and acidic residues" evidence="6">
    <location>
        <begin position="61"/>
        <end position="88"/>
    </location>
</feature>
<dbReference type="FunFam" id="2.60.40.10:FF:000270">
    <property type="entry name" value="Cell surface protein"/>
    <property type="match status" value="4"/>
</dbReference>
<feature type="region of interest" description="Disordered" evidence="6">
    <location>
        <begin position="455"/>
        <end position="478"/>
    </location>
</feature>
<gene>
    <name evidence="10" type="ORF">DU56_17525</name>
    <name evidence="9" type="ORF">DU64_20060</name>
</gene>
<protein>
    <recommendedName>
        <fullName evidence="8">PKD domain-containing protein</fullName>
    </recommendedName>
</protein>
<dbReference type="PROSITE" id="PS50093">
    <property type="entry name" value="PKD"/>
    <property type="match status" value="4"/>
</dbReference>
<evidence type="ECO:0000256" key="3">
    <source>
        <dbReference type="ARBA" id="ARBA00022737"/>
    </source>
</evidence>
<dbReference type="PANTHER" id="PTHR46730">
    <property type="entry name" value="POLYCYSTIN-1"/>
    <property type="match status" value="1"/>
</dbReference>
<comment type="subcellular location">
    <subcellularLocation>
        <location evidence="1">Membrane</location>
        <topology evidence="1">Multi-pass membrane protein</topology>
    </subcellularLocation>
</comment>
<evidence type="ECO:0000256" key="7">
    <source>
        <dbReference type="SAM" id="Phobius"/>
    </source>
</evidence>
<keyword evidence="2 7" id="KW-0812">Transmembrane</keyword>
<dbReference type="SMART" id="SM00089">
    <property type="entry name" value="PKD"/>
    <property type="match status" value="4"/>
</dbReference>
<dbReference type="GO" id="GO:0005261">
    <property type="term" value="F:monoatomic cation channel activity"/>
    <property type="evidence" value="ECO:0007669"/>
    <property type="project" value="TreeGrafter"/>
</dbReference>
<feature type="domain" description="PKD" evidence="8">
    <location>
        <begin position="480"/>
        <end position="565"/>
    </location>
</feature>
<dbReference type="Proteomes" id="UP000034279">
    <property type="component" value="Unassembled WGS sequence"/>
</dbReference>
<dbReference type="CDD" id="cd00146">
    <property type="entry name" value="PKD"/>
    <property type="match status" value="4"/>
</dbReference>
<keyword evidence="4 7" id="KW-1133">Transmembrane helix</keyword>
<evidence type="ECO:0000256" key="1">
    <source>
        <dbReference type="ARBA" id="ARBA00004141"/>
    </source>
</evidence>
<evidence type="ECO:0000259" key="8">
    <source>
        <dbReference type="PROSITE" id="PS50093"/>
    </source>
</evidence>
<dbReference type="PANTHER" id="PTHR46730:SF1">
    <property type="entry name" value="PLAT DOMAIN-CONTAINING PROTEIN"/>
    <property type="match status" value="1"/>
</dbReference>
<feature type="transmembrane region" description="Helical" evidence="7">
    <location>
        <begin position="93"/>
        <end position="114"/>
    </location>
</feature>
<reference evidence="11 12" key="1">
    <citation type="journal article" date="2015" name="ISME J.">
        <title>Genomic and phenotypic differentiation among Methanosarcina mazei populations from Columbia River sediment.</title>
        <authorList>
            <person name="Youngblut N.D."/>
            <person name="Wirth J.S."/>
            <person name="Henriksen J.R."/>
            <person name="Smith M."/>
            <person name="Simon H."/>
            <person name="Metcalf W.W."/>
            <person name="Whitaker R.J."/>
        </authorList>
    </citation>
    <scope>NUCLEOTIDE SEQUENCE [LARGE SCALE GENOMIC DNA]</scope>
    <source>
        <strain evidence="9 12">3.F.T.1A.2</strain>
        <strain evidence="10 11">3.H.M.1B.5</strain>
    </source>
</reference>
<feature type="domain" description="PKD" evidence="8">
    <location>
        <begin position="373"/>
        <end position="462"/>
    </location>
</feature>
<dbReference type="Pfam" id="PF18911">
    <property type="entry name" value="PKD_4"/>
    <property type="match status" value="4"/>
</dbReference>
<evidence type="ECO:0000256" key="2">
    <source>
        <dbReference type="ARBA" id="ARBA00022692"/>
    </source>
</evidence>
<dbReference type="PATRIC" id="fig|2209.46.peg.3889"/>
<feature type="compositionally biased region" description="Basic residues" evidence="6">
    <location>
        <begin position="39"/>
        <end position="60"/>
    </location>
</feature>
<feature type="region of interest" description="Disordered" evidence="6">
    <location>
        <begin position="1"/>
        <end position="90"/>
    </location>
</feature>
<name>A0A0F8JWV8_METMZ</name>
<dbReference type="InterPro" id="IPR035986">
    <property type="entry name" value="PKD_dom_sf"/>
</dbReference>
<evidence type="ECO:0000313" key="12">
    <source>
        <dbReference type="Proteomes" id="UP000034279"/>
    </source>
</evidence>
<dbReference type="InterPro" id="IPR013783">
    <property type="entry name" value="Ig-like_fold"/>
</dbReference>
<dbReference type="InterPro" id="IPR022409">
    <property type="entry name" value="PKD/Chitinase_dom"/>
</dbReference>
<feature type="domain" description="PKD" evidence="8">
    <location>
        <begin position="152"/>
        <end position="235"/>
    </location>
</feature>
<dbReference type="EMBL" id="JJPJ01000014">
    <property type="protein sequence ID" value="KKG66289.1"/>
    <property type="molecule type" value="Genomic_DNA"/>
</dbReference>
<proteinExistence type="predicted"/>
<accession>A0A0F8JWV8</accession>
<keyword evidence="3" id="KW-0677">Repeat</keyword>
<evidence type="ECO:0000256" key="6">
    <source>
        <dbReference type="SAM" id="MobiDB-lite"/>
    </source>
</evidence>
<evidence type="ECO:0000313" key="10">
    <source>
        <dbReference type="EMBL" id="KKG96099.1"/>
    </source>
</evidence>
<dbReference type="SUPFAM" id="SSF49299">
    <property type="entry name" value="PKD domain"/>
    <property type="match status" value="4"/>
</dbReference>
<dbReference type="GO" id="GO:0006816">
    <property type="term" value="P:calcium ion transport"/>
    <property type="evidence" value="ECO:0007669"/>
    <property type="project" value="TreeGrafter"/>
</dbReference>
<feature type="region of interest" description="Disordered" evidence="6">
    <location>
        <begin position="236"/>
        <end position="282"/>
    </location>
</feature>
<dbReference type="AlphaFoldDB" id="A0A0F8JWV8"/>
<evidence type="ECO:0000313" key="11">
    <source>
        <dbReference type="Proteomes" id="UP000034253"/>
    </source>
</evidence>
<sequence>MRKSNTIQTYIIQARKKRKQGKQLKRKQGKQLKREKGKQLKRKQGKQLKRKQGKQLKRERKAAEEREKKAAKERERKAAEEREREEAKKRHNALKMLAVGAILCFLTLGGLALMSGNDGSQSEVPQAPTDPTLRSIDDTNSIDTVSEEPVLPAADFWSDNTSGGAPLKVQFFDESNGSPTSWNWNFGDRVTSTKQNPIHTYTTAGVYTVGETVTNEEGKDTEIKTKYITVTSSKDTDTLVDTGSTEKNTDTASRSGGTALTDTASQSTGTAPTADFSASHTTGEAPLKVSFTDESTGSPTEWKWNFGDGSPIIDGTTSAYQNPTHTYEKAGVYEVKETAINSVGRDTETKTGYITVTAPDSTDTTSEPTETAPDADFSADITSGTAPLTVTFTDESTGSSTEWKWNFGDGSPIIDGTTSAYQNPTHTYEKAGVYEVKETAINSVGRDTETKTGYITVTSPEDTGTSVDTGTASEPTETAPVADFSASQTSGEVPLTISFSDESTGSPTEWKWNFGDGSPIIDGTTSAYQNPTHTYEKAGVYEVKETAINSVGRDTEIKTGYITVT</sequence>
<dbReference type="Gene3D" id="2.60.40.10">
    <property type="entry name" value="Immunoglobulins"/>
    <property type="match status" value="4"/>
</dbReference>
<organism evidence="10 11">
    <name type="scientific">Methanosarcina mazei</name>
    <name type="common">Methanosarcina frisia</name>
    <dbReference type="NCBI Taxonomy" id="2209"/>
    <lineage>
        <taxon>Archaea</taxon>
        <taxon>Methanobacteriati</taxon>
        <taxon>Methanobacteriota</taxon>
        <taxon>Stenosarchaea group</taxon>
        <taxon>Methanomicrobia</taxon>
        <taxon>Methanosarcinales</taxon>
        <taxon>Methanosarcinaceae</taxon>
        <taxon>Methanosarcina</taxon>
    </lineage>
</organism>
<feature type="compositionally biased region" description="Polar residues" evidence="6">
    <location>
        <begin position="455"/>
        <end position="476"/>
    </location>
</feature>
<dbReference type="Proteomes" id="UP000034253">
    <property type="component" value="Unassembled WGS sequence"/>
</dbReference>
<feature type="compositionally biased region" description="Polar residues" evidence="6">
    <location>
        <begin position="1"/>
        <end position="11"/>
    </location>
</feature>
<dbReference type="InterPro" id="IPR000601">
    <property type="entry name" value="PKD_dom"/>
</dbReference>
<dbReference type="EMBL" id="JJPW01000134">
    <property type="protein sequence ID" value="KKG96099.1"/>
    <property type="molecule type" value="Genomic_DNA"/>
</dbReference>
<evidence type="ECO:0000256" key="5">
    <source>
        <dbReference type="ARBA" id="ARBA00023136"/>
    </source>
</evidence>
<comment type="caution">
    <text evidence="10">The sequence shown here is derived from an EMBL/GenBank/DDBJ whole genome shotgun (WGS) entry which is preliminary data.</text>
</comment>
<keyword evidence="5 7" id="KW-0472">Membrane</keyword>
<evidence type="ECO:0000256" key="4">
    <source>
        <dbReference type="ARBA" id="ARBA00022989"/>
    </source>
</evidence>